<gene>
    <name evidence="1" type="ORF">PACLA_8A025116</name>
</gene>
<organism evidence="1 2">
    <name type="scientific">Paramuricea clavata</name>
    <name type="common">Red gorgonian</name>
    <name type="synonym">Violescent sea-whip</name>
    <dbReference type="NCBI Taxonomy" id="317549"/>
    <lineage>
        <taxon>Eukaryota</taxon>
        <taxon>Metazoa</taxon>
        <taxon>Cnidaria</taxon>
        <taxon>Anthozoa</taxon>
        <taxon>Octocorallia</taxon>
        <taxon>Malacalcyonacea</taxon>
        <taxon>Plexauridae</taxon>
        <taxon>Paramuricea</taxon>
    </lineage>
</organism>
<proteinExistence type="predicted"/>
<evidence type="ECO:0000313" key="2">
    <source>
        <dbReference type="Proteomes" id="UP001152795"/>
    </source>
</evidence>
<accession>A0A6S7GZX2</accession>
<name>A0A6S7GZX2_PARCT</name>
<sequence length="177" mass="20748">MVGVYGFIFVSFIVTIIMLRLQRDNYFYFADVFYSYTEWLVWFSGPSFFFLLYYMRFTLYRVLIAELVISLCALLLKKCFSFSKKMVFKLTSFDKILERHSSASSPDQKTPEIYHHVSTAGLRSRDEISNQYHMLPQNEDINAETSVLERSRTCFPGKIADSGDRCPKRKMAANRET</sequence>
<evidence type="ECO:0000313" key="1">
    <source>
        <dbReference type="EMBL" id="CAB3997548.1"/>
    </source>
</evidence>
<dbReference type="AlphaFoldDB" id="A0A6S7GZX2"/>
<keyword evidence="2" id="KW-1185">Reference proteome</keyword>
<comment type="caution">
    <text evidence="1">The sequence shown here is derived from an EMBL/GenBank/DDBJ whole genome shotgun (WGS) entry which is preliminary data.</text>
</comment>
<protein>
    <submittedName>
        <fullName evidence="1">Uncharacterized protein</fullName>
    </submittedName>
</protein>
<dbReference type="Proteomes" id="UP001152795">
    <property type="component" value="Unassembled WGS sequence"/>
</dbReference>
<dbReference type="EMBL" id="CACRXK020003126">
    <property type="protein sequence ID" value="CAB3997548.1"/>
    <property type="molecule type" value="Genomic_DNA"/>
</dbReference>
<reference evidence="1" key="1">
    <citation type="submission" date="2020-04" db="EMBL/GenBank/DDBJ databases">
        <authorList>
            <person name="Alioto T."/>
            <person name="Alioto T."/>
            <person name="Gomez Garrido J."/>
        </authorList>
    </citation>
    <scope>NUCLEOTIDE SEQUENCE</scope>
    <source>
        <strain evidence="1">A484AB</strain>
    </source>
</reference>